<keyword evidence="4 5" id="KW-0472">Membrane</keyword>
<feature type="domain" description="Major facilitator superfamily (MFS) profile" evidence="6">
    <location>
        <begin position="8"/>
        <end position="398"/>
    </location>
</feature>
<feature type="transmembrane region" description="Helical" evidence="5">
    <location>
        <begin position="284"/>
        <end position="301"/>
    </location>
</feature>
<dbReference type="PANTHER" id="PTHR23508">
    <property type="entry name" value="CARBOXYLIC ACID TRANSPORTER PROTEIN HOMOLOG"/>
    <property type="match status" value="1"/>
</dbReference>
<gene>
    <name evidence="7" type="ORF">GCM10011514_51670</name>
</gene>
<dbReference type="InterPro" id="IPR011701">
    <property type="entry name" value="MFS"/>
</dbReference>
<comment type="caution">
    <text evidence="7">The sequence shown here is derived from an EMBL/GenBank/DDBJ whole genome shotgun (WGS) entry which is preliminary data.</text>
</comment>
<evidence type="ECO:0000313" key="8">
    <source>
        <dbReference type="Proteomes" id="UP000609064"/>
    </source>
</evidence>
<keyword evidence="2 5" id="KW-0812">Transmembrane</keyword>
<dbReference type="RefSeq" id="WP_188771009.1">
    <property type="nucleotide sequence ID" value="NZ_BMKK01000017.1"/>
</dbReference>
<feature type="transmembrane region" description="Helical" evidence="5">
    <location>
        <begin position="375"/>
        <end position="393"/>
    </location>
</feature>
<dbReference type="EMBL" id="BMKK01000017">
    <property type="protein sequence ID" value="GGD81251.1"/>
    <property type="molecule type" value="Genomic_DNA"/>
</dbReference>
<dbReference type="Gene3D" id="1.20.1250.20">
    <property type="entry name" value="MFS general substrate transporter like domains"/>
    <property type="match status" value="2"/>
</dbReference>
<dbReference type="InterPro" id="IPR005829">
    <property type="entry name" value="Sugar_transporter_CS"/>
</dbReference>
<organism evidence="7 8">
    <name type="scientific">Emticicia aquatilis</name>
    <dbReference type="NCBI Taxonomy" id="1537369"/>
    <lineage>
        <taxon>Bacteria</taxon>
        <taxon>Pseudomonadati</taxon>
        <taxon>Bacteroidota</taxon>
        <taxon>Cytophagia</taxon>
        <taxon>Cytophagales</taxon>
        <taxon>Leadbetterellaceae</taxon>
        <taxon>Emticicia</taxon>
    </lineage>
</organism>
<feature type="transmembrane region" description="Helical" evidence="5">
    <location>
        <begin position="213"/>
        <end position="235"/>
    </location>
</feature>
<evidence type="ECO:0000313" key="7">
    <source>
        <dbReference type="EMBL" id="GGD81251.1"/>
    </source>
</evidence>
<dbReference type="InterPro" id="IPR036259">
    <property type="entry name" value="MFS_trans_sf"/>
</dbReference>
<evidence type="ECO:0000256" key="2">
    <source>
        <dbReference type="ARBA" id="ARBA00022692"/>
    </source>
</evidence>
<feature type="transmembrane region" description="Helical" evidence="5">
    <location>
        <begin position="255"/>
        <end position="275"/>
    </location>
</feature>
<proteinExistence type="predicted"/>
<feature type="transmembrane region" description="Helical" evidence="5">
    <location>
        <begin position="313"/>
        <end position="335"/>
    </location>
</feature>
<dbReference type="PROSITE" id="PS50850">
    <property type="entry name" value="MFS"/>
    <property type="match status" value="1"/>
</dbReference>
<dbReference type="InterPro" id="IPR020846">
    <property type="entry name" value="MFS_dom"/>
</dbReference>
<dbReference type="GO" id="GO:0046943">
    <property type="term" value="F:carboxylic acid transmembrane transporter activity"/>
    <property type="evidence" value="ECO:0007669"/>
    <property type="project" value="TreeGrafter"/>
</dbReference>
<feature type="transmembrane region" description="Helical" evidence="5">
    <location>
        <begin position="167"/>
        <end position="186"/>
    </location>
</feature>
<feature type="transmembrane region" description="Helical" evidence="5">
    <location>
        <begin position="82"/>
        <end position="100"/>
    </location>
</feature>
<feature type="transmembrane region" description="Helical" evidence="5">
    <location>
        <begin position="50"/>
        <end position="70"/>
    </location>
</feature>
<sequence>MTQKPLFAFIVCMLCYLLGGTASTLMSVYLPVAIPELLQRTPTEQELGEIGAYLSSSSIFGWMIGGLVLGVVSDKIGRIKTLAFATALYGFFTLLVVFVHDWQVLLIYRFFTGMGIGGVLLVSTVYISEIWKENNRPVILGILAVAFPVGIVLSGGLNVFFDYWKDAFWLGILPLILSVITLFFLPESEKWKQMQRLDNQIFKSLFLQENRRSLFYGSAIFGSVLVGLWGIFSWLPTWVQSLLGNTSDGQTERGLTMILLGVGGIVGGGLSGFLIQKLGAIKTLILTFAGCILACGILFLTNTQFSKIIYAEMAFLTLFLGISQGALSSYIPALFPVNIRATATGFCFNIARFFTATAVFFVGNLVSFFGGFSNALLSFSAFFVLAIIATFYANKLNES</sequence>
<dbReference type="PANTHER" id="PTHR23508:SF10">
    <property type="entry name" value="CARBOXYLIC ACID TRANSPORTER PROTEIN HOMOLOG"/>
    <property type="match status" value="1"/>
</dbReference>
<dbReference type="AlphaFoldDB" id="A0A916Z863"/>
<dbReference type="PROSITE" id="PS00217">
    <property type="entry name" value="SUGAR_TRANSPORT_2"/>
    <property type="match status" value="1"/>
</dbReference>
<evidence type="ECO:0000259" key="6">
    <source>
        <dbReference type="PROSITE" id="PS50850"/>
    </source>
</evidence>
<keyword evidence="3 5" id="KW-1133">Transmembrane helix</keyword>
<feature type="transmembrane region" description="Helical" evidence="5">
    <location>
        <begin position="106"/>
        <end position="127"/>
    </location>
</feature>
<feature type="transmembrane region" description="Helical" evidence="5">
    <location>
        <begin position="347"/>
        <end position="369"/>
    </location>
</feature>
<dbReference type="Proteomes" id="UP000609064">
    <property type="component" value="Unassembled WGS sequence"/>
</dbReference>
<accession>A0A916Z863</accession>
<keyword evidence="8" id="KW-1185">Reference proteome</keyword>
<evidence type="ECO:0000256" key="4">
    <source>
        <dbReference type="ARBA" id="ARBA00023136"/>
    </source>
</evidence>
<feature type="transmembrane region" description="Helical" evidence="5">
    <location>
        <begin position="7"/>
        <end position="30"/>
    </location>
</feature>
<dbReference type="Pfam" id="PF07690">
    <property type="entry name" value="MFS_1"/>
    <property type="match status" value="1"/>
</dbReference>
<dbReference type="GO" id="GO:0005886">
    <property type="term" value="C:plasma membrane"/>
    <property type="evidence" value="ECO:0007669"/>
    <property type="project" value="TreeGrafter"/>
</dbReference>
<evidence type="ECO:0000256" key="5">
    <source>
        <dbReference type="SAM" id="Phobius"/>
    </source>
</evidence>
<comment type="subcellular location">
    <subcellularLocation>
        <location evidence="1">Membrane</location>
        <topology evidence="1">Multi-pass membrane protein</topology>
    </subcellularLocation>
</comment>
<dbReference type="SUPFAM" id="SSF103473">
    <property type="entry name" value="MFS general substrate transporter"/>
    <property type="match status" value="1"/>
</dbReference>
<protein>
    <submittedName>
        <fullName evidence="7">MFS transporter</fullName>
    </submittedName>
</protein>
<reference evidence="7" key="2">
    <citation type="submission" date="2020-09" db="EMBL/GenBank/DDBJ databases">
        <authorList>
            <person name="Sun Q."/>
            <person name="Zhou Y."/>
        </authorList>
    </citation>
    <scope>NUCLEOTIDE SEQUENCE</scope>
    <source>
        <strain evidence="7">CGMCC 1.15958</strain>
    </source>
</reference>
<name>A0A916Z863_9BACT</name>
<feature type="transmembrane region" description="Helical" evidence="5">
    <location>
        <begin position="139"/>
        <end position="161"/>
    </location>
</feature>
<reference evidence="7" key="1">
    <citation type="journal article" date="2014" name="Int. J. Syst. Evol. Microbiol.">
        <title>Complete genome sequence of Corynebacterium casei LMG S-19264T (=DSM 44701T), isolated from a smear-ripened cheese.</title>
        <authorList>
            <consortium name="US DOE Joint Genome Institute (JGI-PGF)"/>
            <person name="Walter F."/>
            <person name="Albersmeier A."/>
            <person name="Kalinowski J."/>
            <person name="Ruckert C."/>
        </authorList>
    </citation>
    <scope>NUCLEOTIDE SEQUENCE</scope>
    <source>
        <strain evidence="7">CGMCC 1.15958</strain>
    </source>
</reference>
<evidence type="ECO:0000256" key="1">
    <source>
        <dbReference type="ARBA" id="ARBA00004141"/>
    </source>
</evidence>
<evidence type="ECO:0000256" key="3">
    <source>
        <dbReference type="ARBA" id="ARBA00022989"/>
    </source>
</evidence>